<evidence type="ECO:0000256" key="1">
    <source>
        <dbReference type="SAM" id="MobiDB-lite"/>
    </source>
</evidence>
<feature type="compositionally biased region" description="Polar residues" evidence="1">
    <location>
        <begin position="8"/>
        <end position="20"/>
    </location>
</feature>
<dbReference type="EMBL" id="AP024169">
    <property type="protein sequence ID" value="BCN28956.1"/>
    <property type="molecule type" value="Genomic_DNA"/>
</dbReference>
<sequence length="63" mass="7048">MRIEYTNGKPSIQTSMQSGTDEYFIKATDSAKDKPEINTQSSVPEEMPYKSPSTETNEVKDGE</sequence>
<accession>A0A7R7IBN3</accession>
<dbReference type="Proteomes" id="UP000595897">
    <property type="component" value="Chromosome"/>
</dbReference>
<dbReference type="RefSeq" id="WP_271714257.1">
    <property type="nucleotide sequence ID" value="NZ_AP024169.1"/>
</dbReference>
<name>A0A7R7IBN3_9FIRM</name>
<keyword evidence="3" id="KW-1185">Reference proteome</keyword>
<protein>
    <submittedName>
        <fullName evidence="2">Uncharacterized protein</fullName>
    </submittedName>
</protein>
<evidence type="ECO:0000313" key="3">
    <source>
        <dbReference type="Proteomes" id="UP000595897"/>
    </source>
</evidence>
<evidence type="ECO:0000313" key="2">
    <source>
        <dbReference type="EMBL" id="BCN28956.1"/>
    </source>
</evidence>
<organism evidence="2 3">
    <name type="scientific">Anaeromicropila herbilytica</name>
    <dbReference type="NCBI Taxonomy" id="2785025"/>
    <lineage>
        <taxon>Bacteria</taxon>
        <taxon>Bacillati</taxon>
        <taxon>Bacillota</taxon>
        <taxon>Clostridia</taxon>
        <taxon>Lachnospirales</taxon>
        <taxon>Lachnospiraceae</taxon>
        <taxon>Anaeromicropila</taxon>
    </lineage>
</organism>
<dbReference type="KEGG" id="ahb:bsdtb5_02510"/>
<proteinExistence type="predicted"/>
<reference evidence="2 3" key="1">
    <citation type="submission" date="2020-11" db="EMBL/GenBank/DDBJ databases">
        <title>Draft genome sequencing of a Lachnospiraceae strain isolated from anoxic soil subjected to BSD treatment.</title>
        <authorList>
            <person name="Uek A."/>
            <person name="Tonouchi A."/>
        </authorList>
    </citation>
    <scope>NUCLEOTIDE SEQUENCE [LARGE SCALE GENOMIC DNA]</scope>
    <source>
        <strain evidence="2 3">TB5</strain>
    </source>
</reference>
<gene>
    <name evidence="2" type="ORF">bsdtb5_02510</name>
</gene>
<feature type="region of interest" description="Disordered" evidence="1">
    <location>
        <begin position="1"/>
        <end position="63"/>
    </location>
</feature>
<dbReference type="AlphaFoldDB" id="A0A7R7IBN3"/>